<dbReference type="NCBIfam" id="TIGR03505">
    <property type="entry name" value="FimV_core"/>
    <property type="match status" value="1"/>
</dbReference>
<feature type="region of interest" description="Disordered" evidence="1">
    <location>
        <begin position="495"/>
        <end position="574"/>
    </location>
</feature>
<comment type="caution">
    <text evidence="3">The sequence shown here is derived from an EMBL/GenBank/DDBJ whole genome shotgun (WGS) entry which is preliminary data.</text>
</comment>
<dbReference type="EMBL" id="BAAAEU010000024">
    <property type="protein sequence ID" value="GAA0720831.1"/>
    <property type="molecule type" value="Genomic_DNA"/>
</dbReference>
<dbReference type="Proteomes" id="UP001501523">
    <property type="component" value="Unassembled WGS sequence"/>
</dbReference>
<feature type="compositionally biased region" description="Polar residues" evidence="1">
    <location>
        <begin position="135"/>
        <end position="144"/>
    </location>
</feature>
<reference evidence="4" key="1">
    <citation type="journal article" date="2019" name="Int. J. Syst. Evol. Microbiol.">
        <title>The Global Catalogue of Microorganisms (GCM) 10K type strain sequencing project: providing services to taxonomists for standard genome sequencing and annotation.</title>
        <authorList>
            <consortium name="The Broad Institute Genomics Platform"/>
            <consortium name="The Broad Institute Genome Sequencing Center for Infectious Disease"/>
            <person name="Wu L."/>
            <person name="Ma J."/>
        </authorList>
    </citation>
    <scope>NUCLEOTIDE SEQUENCE [LARGE SCALE GENOMIC DNA]</scope>
    <source>
        <strain evidence="4">JCM 15421</strain>
    </source>
</reference>
<proteinExistence type="predicted"/>
<feature type="compositionally biased region" description="Low complexity" evidence="1">
    <location>
        <begin position="517"/>
        <end position="536"/>
    </location>
</feature>
<dbReference type="InterPro" id="IPR020012">
    <property type="entry name" value="LysM_FimV"/>
</dbReference>
<evidence type="ECO:0000313" key="4">
    <source>
        <dbReference type="Proteomes" id="UP001501523"/>
    </source>
</evidence>
<feature type="region of interest" description="Disordered" evidence="1">
    <location>
        <begin position="406"/>
        <end position="479"/>
    </location>
</feature>
<feature type="domain" description="FimV N-terminal" evidence="2">
    <location>
        <begin position="23"/>
        <end position="130"/>
    </location>
</feature>
<feature type="compositionally biased region" description="Low complexity" evidence="1">
    <location>
        <begin position="550"/>
        <end position="572"/>
    </location>
</feature>
<feature type="compositionally biased region" description="Low complexity" evidence="1">
    <location>
        <begin position="431"/>
        <end position="477"/>
    </location>
</feature>
<feature type="region of interest" description="Disordered" evidence="1">
    <location>
        <begin position="271"/>
        <end position="348"/>
    </location>
</feature>
<feature type="compositionally biased region" description="Low complexity" evidence="1">
    <location>
        <begin position="163"/>
        <end position="180"/>
    </location>
</feature>
<dbReference type="InterPro" id="IPR038440">
    <property type="entry name" value="FimV_C_sf"/>
</dbReference>
<dbReference type="InterPro" id="IPR057840">
    <property type="entry name" value="FimV_N"/>
</dbReference>
<feature type="compositionally biased region" description="Low complexity" evidence="1">
    <location>
        <begin position="406"/>
        <end position="418"/>
    </location>
</feature>
<dbReference type="Gene3D" id="1.20.58.2200">
    <property type="match status" value="1"/>
</dbReference>
<evidence type="ECO:0000313" key="3">
    <source>
        <dbReference type="EMBL" id="GAA0720831.1"/>
    </source>
</evidence>
<evidence type="ECO:0000256" key="1">
    <source>
        <dbReference type="SAM" id="MobiDB-lite"/>
    </source>
</evidence>
<feature type="compositionally biased region" description="Low complexity" evidence="1">
    <location>
        <begin position="292"/>
        <end position="311"/>
    </location>
</feature>
<feature type="region of interest" description="Disordered" evidence="1">
    <location>
        <begin position="622"/>
        <end position="647"/>
    </location>
</feature>
<feature type="compositionally biased region" description="Pro residues" evidence="1">
    <location>
        <begin position="537"/>
        <end position="549"/>
    </location>
</feature>
<feature type="compositionally biased region" description="Basic and acidic residues" evidence="1">
    <location>
        <begin position="182"/>
        <end position="195"/>
    </location>
</feature>
<dbReference type="NCBIfam" id="TIGR03504">
    <property type="entry name" value="FimV_Cterm"/>
    <property type="match status" value="1"/>
</dbReference>
<accession>A0ABP3U2B1</accession>
<sequence>MKRPLQLPLAIALALGGTNALALGLGPVHVKSKLNQPLDAEIPVIQGTAGEAEGLLVNLAGAEDFERIGLNRSRLGVPLEFAVVKGAQGDLVIKVTSKEAVREPYLDFLVEANWPKGRLLREYTVLLDPPVSAPGTRSASTSPLPATPATASIPKPEKKPAEHPTAAATPTPAPVPRASAKPARETPAHNAKEGEYGPVEAGETLSEVARASRPNEGVNINQMMLALLKNNPNAFYKDNINALKRGAILRVPSADEIKAVGSASEAAAQVHSQVEDWRGGRASPTLVADTGSKAPASAPAAPAKAPKAVASDGKTSGERLELVPPKAGKDSLAMADRPGAGAGSAAATTELKSELARAKEALTTQQQAAGELKSRVKELEDLKGKNDRLISLKDSEIAELQQKLKQLQEKSGAPTAKPASPPSAPAPAPAPAAATATASAPAPVASVPATTHPTPAAAPSASTPAAAGAAAAAAAAANAKIGKQDIWGNTADKAATTKPAEAGKPVSPAPAVTANGATPVAASPAPAGTTVTTTPLTPTPPTTTNPAPAPAHATSEAPKPAASAPATAVSKPKPQPLPATAPWYEQVWVKSAALAAGILLLLFGLLGLRKRKPATAVARGSLADSFGDSTGGASDAAHASMESEAASLHEQLQHEPSNVGLHLELLSLYYAERNVAQFEDAATEMHAYVTDPHQPEWLEAQAMGQELAPHNPLFAGAAHYDDSDAAIAVGYADTVERPAFEHRGGSYAHNHEEPVVQQPEHPEPAVGFGFNHDDMTHAAPTAPARAAEGFDFDDLPPLDFEQPVAPVEHVEHDHAAAAPAAHLDEEFFAGDDAIGTKLDLAKAYMDMGDPEGARSMLEEVIAEGNEAQKAEAHRLMAEIR</sequence>
<dbReference type="InterPro" id="IPR020011">
    <property type="entry name" value="FimV_C"/>
</dbReference>
<feature type="compositionally biased region" description="Pro residues" evidence="1">
    <location>
        <begin position="419"/>
        <end position="430"/>
    </location>
</feature>
<organism evidence="3 4">
    <name type="scientific">Dokdonella soli</name>
    <dbReference type="NCBI Taxonomy" id="529810"/>
    <lineage>
        <taxon>Bacteria</taxon>
        <taxon>Pseudomonadati</taxon>
        <taxon>Pseudomonadota</taxon>
        <taxon>Gammaproteobacteria</taxon>
        <taxon>Lysobacterales</taxon>
        <taxon>Rhodanobacteraceae</taxon>
        <taxon>Dokdonella</taxon>
    </lineage>
</organism>
<feature type="region of interest" description="Disordered" evidence="1">
    <location>
        <begin position="132"/>
        <end position="200"/>
    </location>
</feature>
<dbReference type="RefSeq" id="WP_343792683.1">
    <property type="nucleotide sequence ID" value="NZ_BAAAEU010000024.1"/>
</dbReference>
<feature type="compositionally biased region" description="Low complexity" evidence="1">
    <location>
        <begin position="633"/>
        <end position="646"/>
    </location>
</feature>
<dbReference type="Pfam" id="PF25800">
    <property type="entry name" value="FimV_N"/>
    <property type="match status" value="1"/>
</dbReference>
<keyword evidence="4" id="KW-1185">Reference proteome</keyword>
<evidence type="ECO:0000259" key="2">
    <source>
        <dbReference type="Pfam" id="PF25800"/>
    </source>
</evidence>
<gene>
    <name evidence="3" type="ORF">GCM10009105_30620</name>
</gene>
<name>A0ABP3U2B1_9GAMM</name>
<protein>
    <recommendedName>
        <fullName evidence="2">FimV N-terminal domain-containing protein</fullName>
    </recommendedName>
</protein>